<protein>
    <recommendedName>
        <fullName evidence="2">Protein kinase domain-containing protein</fullName>
    </recommendedName>
</protein>
<comment type="caution">
    <text evidence="3">The sequence shown here is derived from an EMBL/GenBank/DDBJ whole genome shotgun (WGS) entry which is preliminary data.</text>
</comment>
<evidence type="ECO:0000259" key="2">
    <source>
        <dbReference type="PROSITE" id="PS50011"/>
    </source>
</evidence>
<dbReference type="STRING" id="268505.A0A2A9PK25"/>
<feature type="compositionally biased region" description="Low complexity" evidence="1">
    <location>
        <begin position="209"/>
        <end position="220"/>
    </location>
</feature>
<feature type="compositionally biased region" description="Basic and acidic residues" evidence="1">
    <location>
        <begin position="232"/>
        <end position="242"/>
    </location>
</feature>
<dbReference type="Gene3D" id="1.10.510.10">
    <property type="entry name" value="Transferase(Phosphotransferase) domain 1"/>
    <property type="match status" value="1"/>
</dbReference>
<feature type="region of interest" description="Disordered" evidence="1">
    <location>
        <begin position="1"/>
        <end position="26"/>
    </location>
</feature>
<dbReference type="GO" id="GO:0044773">
    <property type="term" value="P:mitotic DNA damage checkpoint signaling"/>
    <property type="evidence" value="ECO:0007669"/>
    <property type="project" value="TreeGrafter"/>
</dbReference>
<reference evidence="3 4" key="2">
    <citation type="journal article" date="2017" name="Sci. Rep.">
        <title>Ant-infecting Ophiocordyceps genomes reveal a high diversity of potential behavioral manipulation genes and a possible major role for enterotoxins.</title>
        <authorList>
            <person name="de Bekker C."/>
            <person name="Ohm R.A."/>
            <person name="Evans H.C."/>
            <person name="Brachmann A."/>
            <person name="Hughes D.P."/>
        </authorList>
    </citation>
    <scope>NUCLEOTIDE SEQUENCE [LARGE SCALE GENOMIC DNA]</scope>
    <source>
        <strain evidence="3 4">SC16a</strain>
    </source>
</reference>
<evidence type="ECO:0000313" key="3">
    <source>
        <dbReference type="EMBL" id="PFH61381.1"/>
    </source>
</evidence>
<dbReference type="PROSITE" id="PS00108">
    <property type="entry name" value="PROTEIN_KINASE_ST"/>
    <property type="match status" value="1"/>
</dbReference>
<dbReference type="EMBL" id="LAZP02000074">
    <property type="protein sequence ID" value="PFH61381.1"/>
    <property type="molecule type" value="Genomic_DNA"/>
</dbReference>
<dbReference type="PROSITE" id="PS50011">
    <property type="entry name" value="PROTEIN_KINASE_DOM"/>
    <property type="match status" value="1"/>
</dbReference>
<organism evidence="3 4">
    <name type="scientific">Ophiocordyceps unilateralis</name>
    <name type="common">Zombie-ant fungus</name>
    <name type="synonym">Torrubia unilateralis</name>
    <dbReference type="NCBI Taxonomy" id="268505"/>
    <lineage>
        <taxon>Eukaryota</taxon>
        <taxon>Fungi</taxon>
        <taxon>Dikarya</taxon>
        <taxon>Ascomycota</taxon>
        <taxon>Pezizomycotina</taxon>
        <taxon>Sordariomycetes</taxon>
        <taxon>Hypocreomycetidae</taxon>
        <taxon>Hypocreales</taxon>
        <taxon>Ophiocordycipitaceae</taxon>
        <taxon>Ophiocordyceps</taxon>
    </lineage>
</organism>
<dbReference type="AlphaFoldDB" id="A0A2A9PK25"/>
<name>A0A2A9PK25_OPHUN</name>
<dbReference type="PANTHER" id="PTHR44167">
    <property type="entry name" value="OVARIAN-SPECIFIC SERINE/THREONINE-PROTEIN KINASE LOK-RELATED"/>
    <property type="match status" value="1"/>
</dbReference>
<dbReference type="InterPro" id="IPR011009">
    <property type="entry name" value="Kinase-like_dom_sf"/>
</dbReference>
<accession>A0A2A9PK25</accession>
<dbReference type="GO" id="GO:0004674">
    <property type="term" value="F:protein serine/threonine kinase activity"/>
    <property type="evidence" value="ECO:0007669"/>
    <property type="project" value="TreeGrafter"/>
</dbReference>
<sequence>MAEASEETTEERPWIRPSGVSTEPLSQSDIDAWGIRVSEPPTALDDAAVSLDALQIGDHHKQGIRILIRPLTRIPSLSPGSDNCQWLALRADVACSDQPEHKVLAVRQGQNDIKFSIRIPGESSTPPLWCDIYMDPASEMVVLFNKSDLPVSLASVCTLEHASRPPPCVINPGLAKSLSPGTWRILVRDMDSFEFRVLEKHPVTLYQVATDDSPSTASSSGKRSLTPDDDDGDRRAIKRRISDGDVGSADKGVVMFLNPAEPLVFPLSNVSRELSAVHGHALLDAKQGETIVVPGVCEVEAYQLTRGETIASTSLSAVYKATYSKVPGKVVTVKVLKTRVGGSDKPLAHERSVIRQAECWERESSQDLNHSSIVGFYGGDARFLALFMEHIAASDLATPPWRNKTDEFTGSWDDARQILNNIAGALNYIHNRRLVHNDIKPANILYSPERGAVLCDFGLLNSVSNSPNGGTPFYVPPEYIGSKLRGPPSDVWALGVTMLYVLRRIPLPDSRAGRNNPKRLYWLIGGVHNPSLAYKQYGNGQTAAAQMRAWLADVYDAREKLDTRDRLQRIVKEMLVPNPNHRITMAMVLQELQSEQTVAER</sequence>
<dbReference type="GO" id="GO:0005524">
    <property type="term" value="F:ATP binding"/>
    <property type="evidence" value="ECO:0007669"/>
    <property type="project" value="InterPro"/>
</dbReference>
<keyword evidence="4" id="KW-1185">Reference proteome</keyword>
<evidence type="ECO:0000256" key="1">
    <source>
        <dbReference type="SAM" id="MobiDB-lite"/>
    </source>
</evidence>
<feature type="domain" description="Protein kinase" evidence="2">
    <location>
        <begin position="304"/>
        <end position="598"/>
    </location>
</feature>
<dbReference type="InterPro" id="IPR000719">
    <property type="entry name" value="Prot_kinase_dom"/>
</dbReference>
<dbReference type="SUPFAM" id="SSF56112">
    <property type="entry name" value="Protein kinase-like (PK-like)"/>
    <property type="match status" value="1"/>
</dbReference>
<dbReference type="GO" id="GO:0005634">
    <property type="term" value="C:nucleus"/>
    <property type="evidence" value="ECO:0007669"/>
    <property type="project" value="TreeGrafter"/>
</dbReference>
<dbReference type="Proteomes" id="UP000037136">
    <property type="component" value="Unassembled WGS sequence"/>
</dbReference>
<reference evidence="3 4" key="1">
    <citation type="journal article" date="2015" name="BMC Genomics">
        <title>Gene expression during zombie ant biting behavior reflects the complexity underlying fungal parasitic behavioral manipulation.</title>
        <authorList>
            <person name="de Bekker C."/>
            <person name="Ohm R.A."/>
            <person name="Loreto R.G."/>
            <person name="Sebastian A."/>
            <person name="Albert I."/>
            <person name="Merrow M."/>
            <person name="Brachmann A."/>
            <person name="Hughes D.P."/>
        </authorList>
    </citation>
    <scope>NUCLEOTIDE SEQUENCE [LARGE SCALE GENOMIC DNA]</scope>
    <source>
        <strain evidence="3 4">SC16a</strain>
    </source>
</reference>
<dbReference type="OrthoDB" id="346907at2759"/>
<dbReference type="Pfam" id="PF00069">
    <property type="entry name" value="Pkinase"/>
    <property type="match status" value="1"/>
</dbReference>
<dbReference type="SMART" id="SM00220">
    <property type="entry name" value="S_TKc"/>
    <property type="match status" value="1"/>
</dbReference>
<feature type="region of interest" description="Disordered" evidence="1">
    <location>
        <begin position="209"/>
        <end position="242"/>
    </location>
</feature>
<dbReference type="PANTHER" id="PTHR44167:SF24">
    <property type="entry name" value="SERINE_THREONINE-PROTEIN KINASE CHK2"/>
    <property type="match status" value="1"/>
</dbReference>
<dbReference type="InterPro" id="IPR008271">
    <property type="entry name" value="Ser/Thr_kinase_AS"/>
</dbReference>
<evidence type="ECO:0000313" key="4">
    <source>
        <dbReference type="Proteomes" id="UP000037136"/>
    </source>
</evidence>
<proteinExistence type="predicted"/>
<gene>
    <name evidence="3" type="ORF">XA68_17493</name>
</gene>